<organism evidence="7 8">
    <name type="scientific">Penicillium angulare</name>
    <dbReference type="NCBI Taxonomy" id="116970"/>
    <lineage>
        <taxon>Eukaryota</taxon>
        <taxon>Fungi</taxon>
        <taxon>Dikarya</taxon>
        <taxon>Ascomycota</taxon>
        <taxon>Pezizomycotina</taxon>
        <taxon>Eurotiomycetes</taxon>
        <taxon>Eurotiomycetidae</taxon>
        <taxon>Eurotiales</taxon>
        <taxon>Aspergillaceae</taxon>
        <taxon>Penicillium</taxon>
    </lineage>
</organism>
<dbReference type="Proteomes" id="UP001149165">
    <property type="component" value="Unassembled WGS sequence"/>
</dbReference>
<evidence type="ECO:0000313" key="7">
    <source>
        <dbReference type="EMBL" id="KAJ5116564.1"/>
    </source>
</evidence>
<dbReference type="GO" id="GO:0008270">
    <property type="term" value="F:zinc ion binding"/>
    <property type="evidence" value="ECO:0007669"/>
    <property type="project" value="UniProtKB-KW"/>
</dbReference>
<dbReference type="SUPFAM" id="SSF144232">
    <property type="entry name" value="HIT/MYND zinc finger-like"/>
    <property type="match status" value="1"/>
</dbReference>
<gene>
    <name evidence="7" type="ORF">N7456_000912</name>
</gene>
<evidence type="ECO:0000256" key="4">
    <source>
        <dbReference type="PROSITE-ProRule" id="PRU00134"/>
    </source>
</evidence>
<sequence length="233" mass="26139">MAENKDKRCDKCNKKPKVGLGTCSKCQIAEYCCHECLLADWPNHQKFCGSPGQKSTDPTEAPAPALSPSKSGQALDDICEHPFTRLTRNEWLHDRSTNDIYKLLVDTYRLRTADNWTSAGVHEKDGIYGGARDDNEGFGRFMSKVGKEAFLPSWWGPDNNADCVNFAASDPEWGLWRVIQPGDIERRYGDSTMALQLRIFGERVYGCPPHGMKSGEEILDSKASREEDKKESS</sequence>
<dbReference type="AlphaFoldDB" id="A0A9W9GCX7"/>
<evidence type="ECO:0000256" key="5">
    <source>
        <dbReference type="SAM" id="MobiDB-lite"/>
    </source>
</evidence>
<evidence type="ECO:0000259" key="6">
    <source>
        <dbReference type="PROSITE" id="PS50865"/>
    </source>
</evidence>
<dbReference type="Gene3D" id="6.10.140.2220">
    <property type="match status" value="1"/>
</dbReference>
<feature type="domain" description="MYND-type" evidence="6">
    <location>
        <begin position="9"/>
        <end position="48"/>
    </location>
</feature>
<feature type="region of interest" description="Disordered" evidence="5">
    <location>
        <begin position="49"/>
        <end position="74"/>
    </location>
</feature>
<reference evidence="7" key="2">
    <citation type="journal article" date="2023" name="IMA Fungus">
        <title>Comparative genomic study of the Penicillium genus elucidates a diverse pangenome and 15 lateral gene transfer events.</title>
        <authorList>
            <person name="Petersen C."/>
            <person name="Sorensen T."/>
            <person name="Nielsen M.R."/>
            <person name="Sondergaard T.E."/>
            <person name="Sorensen J.L."/>
            <person name="Fitzpatrick D.A."/>
            <person name="Frisvad J.C."/>
            <person name="Nielsen K.L."/>
        </authorList>
    </citation>
    <scope>NUCLEOTIDE SEQUENCE</scope>
    <source>
        <strain evidence="7">IBT 30069</strain>
    </source>
</reference>
<name>A0A9W9GCX7_9EURO</name>
<evidence type="ECO:0000256" key="3">
    <source>
        <dbReference type="ARBA" id="ARBA00022833"/>
    </source>
</evidence>
<accession>A0A9W9GCX7</accession>
<dbReference type="PROSITE" id="PS50865">
    <property type="entry name" value="ZF_MYND_2"/>
    <property type="match status" value="1"/>
</dbReference>
<dbReference type="PROSITE" id="PS01360">
    <property type="entry name" value="ZF_MYND_1"/>
    <property type="match status" value="1"/>
</dbReference>
<reference evidence="7" key="1">
    <citation type="submission" date="2022-11" db="EMBL/GenBank/DDBJ databases">
        <authorList>
            <person name="Petersen C."/>
        </authorList>
    </citation>
    <scope>NUCLEOTIDE SEQUENCE</scope>
    <source>
        <strain evidence="7">IBT 30069</strain>
    </source>
</reference>
<keyword evidence="8" id="KW-1185">Reference proteome</keyword>
<evidence type="ECO:0000313" key="8">
    <source>
        <dbReference type="Proteomes" id="UP001149165"/>
    </source>
</evidence>
<keyword evidence="1" id="KW-0479">Metal-binding</keyword>
<keyword evidence="3" id="KW-0862">Zinc</keyword>
<dbReference type="InterPro" id="IPR002893">
    <property type="entry name" value="Znf_MYND"/>
</dbReference>
<protein>
    <recommendedName>
        <fullName evidence="6">MYND-type domain-containing protein</fullName>
    </recommendedName>
</protein>
<comment type="caution">
    <text evidence="7">The sequence shown here is derived from an EMBL/GenBank/DDBJ whole genome shotgun (WGS) entry which is preliminary data.</text>
</comment>
<keyword evidence="2 4" id="KW-0863">Zinc-finger</keyword>
<proteinExistence type="predicted"/>
<feature type="region of interest" description="Disordered" evidence="5">
    <location>
        <begin position="211"/>
        <end position="233"/>
    </location>
</feature>
<feature type="compositionally biased region" description="Basic and acidic residues" evidence="5">
    <location>
        <begin position="213"/>
        <end position="233"/>
    </location>
</feature>
<dbReference type="Pfam" id="PF01753">
    <property type="entry name" value="zf-MYND"/>
    <property type="match status" value="1"/>
</dbReference>
<evidence type="ECO:0000256" key="2">
    <source>
        <dbReference type="ARBA" id="ARBA00022771"/>
    </source>
</evidence>
<dbReference type="OrthoDB" id="432970at2759"/>
<dbReference type="EMBL" id="JAPQKH010000001">
    <property type="protein sequence ID" value="KAJ5116564.1"/>
    <property type="molecule type" value="Genomic_DNA"/>
</dbReference>
<evidence type="ECO:0000256" key="1">
    <source>
        <dbReference type="ARBA" id="ARBA00022723"/>
    </source>
</evidence>